<dbReference type="Proteomes" id="UP000663828">
    <property type="component" value="Unassembled WGS sequence"/>
</dbReference>
<name>A0A815U8P3_ADIRI</name>
<keyword evidence="4" id="KW-1185">Reference proteome</keyword>
<evidence type="ECO:0000313" key="2">
    <source>
        <dbReference type="EMBL" id="CAF1516430.1"/>
    </source>
</evidence>
<dbReference type="EMBL" id="CAJNOR010004619">
    <property type="protein sequence ID" value="CAF1516430.1"/>
    <property type="molecule type" value="Genomic_DNA"/>
</dbReference>
<evidence type="ECO:0000313" key="4">
    <source>
        <dbReference type="Proteomes" id="UP000663828"/>
    </source>
</evidence>
<evidence type="ECO:0000259" key="1">
    <source>
        <dbReference type="PROSITE" id="PS50181"/>
    </source>
</evidence>
<reference evidence="2" key="1">
    <citation type="submission" date="2021-02" db="EMBL/GenBank/DDBJ databases">
        <authorList>
            <person name="Nowell W R."/>
        </authorList>
    </citation>
    <scope>NUCLEOTIDE SEQUENCE</scope>
</reference>
<feature type="domain" description="F-box" evidence="1">
    <location>
        <begin position="5"/>
        <end position="52"/>
    </location>
</feature>
<gene>
    <name evidence="3" type="ORF">EDS130_LOCUS43712</name>
    <name evidence="2" type="ORF">XAT740_LOCUS40526</name>
</gene>
<proteinExistence type="predicted"/>
<organism evidence="2 4">
    <name type="scientific">Adineta ricciae</name>
    <name type="common">Rotifer</name>
    <dbReference type="NCBI Taxonomy" id="249248"/>
    <lineage>
        <taxon>Eukaryota</taxon>
        <taxon>Metazoa</taxon>
        <taxon>Spiralia</taxon>
        <taxon>Gnathifera</taxon>
        <taxon>Rotifera</taxon>
        <taxon>Eurotatoria</taxon>
        <taxon>Bdelloidea</taxon>
        <taxon>Adinetida</taxon>
        <taxon>Adinetidae</taxon>
        <taxon>Adineta</taxon>
    </lineage>
</organism>
<accession>A0A815U8P3</accession>
<dbReference type="PROSITE" id="PS50181">
    <property type="entry name" value="FBOX"/>
    <property type="match status" value="1"/>
</dbReference>
<dbReference type="InterPro" id="IPR001810">
    <property type="entry name" value="F-box_dom"/>
</dbReference>
<dbReference type="Proteomes" id="UP000663852">
    <property type="component" value="Unassembled WGS sequence"/>
</dbReference>
<protein>
    <recommendedName>
        <fullName evidence="1">F-box domain-containing protein</fullName>
    </recommendedName>
</protein>
<dbReference type="AlphaFoldDB" id="A0A815U8P3"/>
<dbReference type="EMBL" id="CAJNOJ010000750">
    <property type="protein sequence ID" value="CAF1518453.1"/>
    <property type="molecule type" value="Genomic_DNA"/>
</dbReference>
<sequence length="526" mass="61232">MNRSVIYLLDLPNEILIHILSKLNNIDVLYSLFGIKNERLDSITRQKIYSNILNFASIIDKTTIIDRFCIDILPQISSNIKYLIVDSASMERILLASHYPNLNELKICNFRPKSLLHNLTDNPSFRYILKEQIIKLEFMNMDVIGEERSSKEYTKIVYAHILTYFEKLEHFSVGPRTMFGYPCLSICYLPLNACSSSVLTYLSINVRTFTDCLCLLDGRLKQLNTFIVQVYTMKTDLSLVHNLDALPNLKCFSFIYYGLIEVYDGQIVSLLRRMLYLEKLTLCIRISYQDAFIDPISLLNEFSLHMSRLKSFKFSISTENKKDDLVHYLSSNYIKRNSMNAGHEEVANIVCSLGMSVINNVFTIPFEFAKLVSIGNKFPNIIFNNVNELWVRDEVRFEHNFFLRIAQAFPLLKSLHVSDIERLRSDDDANKLSDNIQLHQIVVYPHLSFLSIDMEGTYYVEQFLNETKTHLPCLDQLNLSKYEDLRIVTNDFTREETRRNCANVRRLITGNEIVGSKDYHTYFPLV</sequence>
<evidence type="ECO:0000313" key="3">
    <source>
        <dbReference type="EMBL" id="CAF1518453.1"/>
    </source>
</evidence>
<dbReference type="OrthoDB" id="9978198at2759"/>
<comment type="caution">
    <text evidence="2">The sequence shown here is derived from an EMBL/GenBank/DDBJ whole genome shotgun (WGS) entry which is preliminary data.</text>
</comment>